<feature type="region of interest" description="Disordered" evidence="1">
    <location>
        <begin position="1"/>
        <end position="24"/>
    </location>
</feature>
<dbReference type="Proteomes" id="UP000286931">
    <property type="component" value="Unassembled WGS sequence"/>
</dbReference>
<evidence type="ECO:0000256" key="1">
    <source>
        <dbReference type="SAM" id="MobiDB-lite"/>
    </source>
</evidence>
<evidence type="ECO:0000313" key="3">
    <source>
        <dbReference type="Proteomes" id="UP000286931"/>
    </source>
</evidence>
<reference evidence="2 3" key="1">
    <citation type="submission" date="2018-12" db="EMBL/GenBank/DDBJ databases">
        <title>Draft genome sequence of Embleya hyalina NBRC 13850T.</title>
        <authorList>
            <person name="Komaki H."/>
            <person name="Hosoyama A."/>
            <person name="Kimura A."/>
            <person name="Ichikawa N."/>
            <person name="Tamura T."/>
        </authorList>
    </citation>
    <scope>NUCLEOTIDE SEQUENCE [LARGE SCALE GENOMIC DNA]</scope>
    <source>
        <strain evidence="2 3">NBRC 13850</strain>
    </source>
</reference>
<protein>
    <submittedName>
        <fullName evidence="2">Uncharacterized protein</fullName>
    </submittedName>
</protein>
<feature type="compositionally biased region" description="Basic and acidic residues" evidence="1">
    <location>
        <begin position="1"/>
        <end position="10"/>
    </location>
</feature>
<proteinExistence type="predicted"/>
<comment type="caution">
    <text evidence="2">The sequence shown here is derived from an EMBL/GenBank/DDBJ whole genome shotgun (WGS) entry which is preliminary data.</text>
</comment>
<dbReference type="RefSeq" id="WP_126638231.1">
    <property type="nucleotide sequence ID" value="NZ_BIFH01000019.1"/>
</dbReference>
<organism evidence="2 3">
    <name type="scientific">Embleya hyalina</name>
    <dbReference type="NCBI Taxonomy" id="516124"/>
    <lineage>
        <taxon>Bacteria</taxon>
        <taxon>Bacillati</taxon>
        <taxon>Actinomycetota</taxon>
        <taxon>Actinomycetes</taxon>
        <taxon>Kitasatosporales</taxon>
        <taxon>Streptomycetaceae</taxon>
        <taxon>Embleya</taxon>
    </lineage>
</organism>
<dbReference type="AlphaFoldDB" id="A0A401YNJ9"/>
<dbReference type="OrthoDB" id="3405463at2"/>
<accession>A0A401YNJ9</accession>
<dbReference type="EMBL" id="BIFH01000019">
    <property type="protein sequence ID" value="GCD96171.1"/>
    <property type="molecule type" value="Genomic_DNA"/>
</dbReference>
<sequence>MPGAAPRDRNSNAGSTRWRTPDATPVLSEKISTRIKVRTECVKAMDVARTTKRAVPHRRVILTVHEMKRLGRSAAELPAIPEDLLHHTIELELLTGPLQGVYDPSGHGAALFVFFAGMAVISSSPIKQGCDLGGQVKDTVFDLAA</sequence>
<keyword evidence="3" id="KW-1185">Reference proteome</keyword>
<name>A0A401YNJ9_9ACTN</name>
<gene>
    <name evidence="2" type="ORF">EHYA_03855</name>
</gene>
<evidence type="ECO:0000313" key="2">
    <source>
        <dbReference type="EMBL" id="GCD96171.1"/>
    </source>
</evidence>